<evidence type="ECO:0000256" key="2">
    <source>
        <dbReference type="ARBA" id="ARBA00022801"/>
    </source>
</evidence>
<reference evidence="4" key="1">
    <citation type="submission" date="2019-08" db="EMBL/GenBank/DDBJ databases">
        <authorList>
            <person name="Kucharzyk K."/>
            <person name="Murdoch R.W."/>
            <person name="Higgins S."/>
            <person name="Loffler F."/>
        </authorList>
    </citation>
    <scope>NUCLEOTIDE SEQUENCE</scope>
</reference>
<dbReference type="InterPro" id="IPR027417">
    <property type="entry name" value="P-loop_NTPase"/>
</dbReference>
<dbReference type="PANTHER" id="PTHR30134">
    <property type="entry name" value="HYDROGENASE PROTEIN ASSEMBLY PROTEIN, NICKEL CHAPERONE"/>
    <property type="match status" value="1"/>
</dbReference>
<dbReference type="Gene3D" id="3.40.50.300">
    <property type="entry name" value="P-loop containing nucleotide triphosphate hydrolases"/>
    <property type="match status" value="1"/>
</dbReference>
<dbReference type="GO" id="GO:0016151">
    <property type="term" value="F:nickel cation binding"/>
    <property type="evidence" value="ECO:0007669"/>
    <property type="project" value="InterPro"/>
</dbReference>
<keyword evidence="1" id="KW-0547">Nucleotide-binding</keyword>
<comment type="caution">
    <text evidence="4">The sequence shown here is derived from an EMBL/GenBank/DDBJ whole genome shotgun (WGS) entry which is preliminary data.</text>
</comment>
<dbReference type="InterPro" id="IPR004392">
    <property type="entry name" value="Hyd_mat_HypB"/>
</dbReference>
<proteinExistence type="predicted"/>
<dbReference type="GO" id="GO:0005525">
    <property type="term" value="F:GTP binding"/>
    <property type="evidence" value="ECO:0007669"/>
    <property type="project" value="UniProtKB-KW"/>
</dbReference>
<keyword evidence="2" id="KW-0378">Hydrolase</keyword>
<evidence type="ECO:0000313" key="4">
    <source>
        <dbReference type="EMBL" id="MPN50114.1"/>
    </source>
</evidence>
<dbReference type="AlphaFoldDB" id="A0A645IP43"/>
<evidence type="ECO:0000256" key="3">
    <source>
        <dbReference type="ARBA" id="ARBA00023134"/>
    </source>
</evidence>
<dbReference type="GO" id="GO:0008270">
    <property type="term" value="F:zinc ion binding"/>
    <property type="evidence" value="ECO:0007669"/>
    <property type="project" value="TreeGrafter"/>
</dbReference>
<accession>A0A645IP43</accession>
<dbReference type="GO" id="GO:0051604">
    <property type="term" value="P:protein maturation"/>
    <property type="evidence" value="ECO:0007669"/>
    <property type="project" value="InterPro"/>
</dbReference>
<protein>
    <submittedName>
        <fullName evidence="4">Hydrogenase maturation factor HypB</fullName>
    </submittedName>
</protein>
<sequence>MFRSVEAVCINKMDLAPYLDFDMDLFRSNLTAVNPVARVFELSAKTGDGVDAWIEWLTEPVSES</sequence>
<evidence type="ECO:0000256" key="1">
    <source>
        <dbReference type="ARBA" id="ARBA00022741"/>
    </source>
</evidence>
<organism evidence="4">
    <name type="scientific">bioreactor metagenome</name>
    <dbReference type="NCBI Taxonomy" id="1076179"/>
    <lineage>
        <taxon>unclassified sequences</taxon>
        <taxon>metagenomes</taxon>
        <taxon>ecological metagenomes</taxon>
    </lineage>
</organism>
<dbReference type="PANTHER" id="PTHR30134:SF2">
    <property type="entry name" value="HYDROGENASE MATURATION FACTOR HYPB"/>
    <property type="match status" value="1"/>
</dbReference>
<keyword evidence="3" id="KW-0342">GTP-binding</keyword>
<gene>
    <name evidence="4" type="primary">hypB_28</name>
    <name evidence="4" type="ORF">SDC9_197740</name>
</gene>
<dbReference type="GO" id="GO:0003924">
    <property type="term" value="F:GTPase activity"/>
    <property type="evidence" value="ECO:0007669"/>
    <property type="project" value="InterPro"/>
</dbReference>
<dbReference type="EMBL" id="VSSQ01113977">
    <property type="protein sequence ID" value="MPN50114.1"/>
    <property type="molecule type" value="Genomic_DNA"/>
</dbReference>
<dbReference type="SUPFAM" id="SSF52540">
    <property type="entry name" value="P-loop containing nucleoside triphosphate hydrolases"/>
    <property type="match status" value="1"/>
</dbReference>
<name>A0A645IP43_9ZZZZ</name>